<evidence type="ECO:0000259" key="5">
    <source>
        <dbReference type="Pfam" id="PF01326"/>
    </source>
</evidence>
<dbReference type="PIRSF" id="PIRSF000853">
    <property type="entry name" value="PPDK"/>
    <property type="match status" value="1"/>
</dbReference>
<organism evidence="7 8">
    <name type="scientific">Candidatus Fimisoma avicola</name>
    <dbReference type="NCBI Taxonomy" id="2840826"/>
    <lineage>
        <taxon>Bacteria</taxon>
        <taxon>Bacillati</taxon>
        <taxon>Bacillota</taxon>
        <taxon>Clostridia</taxon>
        <taxon>Eubacteriales</taxon>
        <taxon>Candidatus Fimisoma</taxon>
    </lineage>
</organism>
<feature type="binding site" evidence="3">
    <location>
        <position position="617"/>
    </location>
    <ligand>
        <name>substrate</name>
    </ligand>
</feature>
<dbReference type="InterPro" id="IPR002192">
    <property type="entry name" value="PPDK_AMP/ATP-bd"/>
</dbReference>
<name>A0A9D1L7R8_9FIRM</name>
<feature type="domain" description="PEP-utilising enzyme C-terminal" evidence="6">
    <location>
        <begin position="391"/>
        <end position="742"/>
    </location>
</feature>
<reference evidence="7" key="2">
    <citation type="journal article" date="2021" name="PeerJ">
        <title>Extensive microbial diversity within the chicken gut microbiome revealed by metagenomics and culture.</title>
        <authorList>
            <person name="Gilroy R."/>
            <person name="Ravi A."/>
            <person name="Getino M."/>
            <person name="Pursley I."/>
            <person name="Horton D.L."/>
            <person name="Alikhan N.F."/>
            <person name="Baker D."/>
            <person name="Gharbi K."/>
            <person name="Hall N."/>
            <person name="Watson M."/>
            <person name="Adriaenssens E.M."/>
            <person name="Foster-Nyarko E."/>
            <person name="Jarju S."/>
            <person name="Secka A."/>
            <person name="Antonio M."/>
            <person name="Oren A."/>
            <person name="Chaudhuri R.R."/>
            <person name="La Ragione R."/>
            <person name="Hildebrand F."/>
            <person name="Pallen M.J."/>
        </authorList>
    </citation>
    <scope>NUCLEOTIDE SEQUENCE</scope>
    <source>
        <strain evidence="7">11300</strain>
    </source>
</reference>
<dbReference type="PANTHER" id="PTHR22931">
    <property type="entry name" value="PHOSPHOENOLPYRUVATE DIKINASE-RELATED"/>
    <property type="match status" value="1"/>
</dbReference>
<dbReference type="SUPFAM" id="SSF56059">
    <property type="entry name" value="Glutathione synthetase ATP-binding domain-like"/>
    <property type="match status" value="1"/>
</dbReference>
<dbReference type="InterPro" id="IPR040442">
    <property type="entry name" value="Pyrv_kinase-like_dom_sf"/>
</dbReference>
<dbReference type="Gene3D" id="3.20.20.60">
    <property type="entry name" value="Phosphoenolpyruvate-binding domains"/>
    <property type="match status" value="1"/>
</dbReference>
<dbReference type="Proteomes" id="UP000824091">
    <property type="component" value="Unassembled WGS sequence"/>
</dbReference>
<feature type="binding site" evidence="4">
    <location>
        <position position="617"/>
    </location>
    <ligand>
        <name>Mg(2+)</name>
        <dbReference type="ChEBI" id="CHEBI:18420"/>
    </ligand>
</feature>
<keyword evidence="4" id="KW-0460">Magnesium</keyword>
<dbReference type="EMBL" id="DVMO01000105">
    <property type="protein sequence ID" value="HIU28149.1"/>
    <property type="molecule type" value="Genomic_DNA"/>
</dbReference>
<feature type="binding site" evidence="3">
    <location>
        <position position="638"/>
    </location>
    <ligand>
        <name>substrate</name>
    </ligand>
</feature>
<dbReference type="GO" id="GO:0050242">
    <property type="term" value="F:pyruvate, phosphate dikinase activity"/>
    <property type="evidence" value="ECO:0007669"/>
    <property type="project" value="InterPro"/>
</dbReference>
<sequence>MSEFLCSFNEGNRKMKELLGVKGANLSEMTSMGLPVPFGFVVTTRGCKKFFDNNCMFSEDMFLSLQEKIQELEEVTGKKFGSGENPLLVSVRTSSVVSLPTMAHTVLNLGLNDKIVGGIADEQGSLEIAMDCYTRFLRTYGTVVRGIKETEFLSAYGAIKKQAMASDEYSEEAVLFKAVEVYKNIILSRSGRPIPEDPYDQLKEAIGANLCYWLSEETRVYRELHEIPDEIYTAAVVQAMVYGNFDVNSCAGTVFTRDPNTGEKVLFGEFLIKAQGSDSSFRDMTAVRIQKMGDFFPQLYDQFIRIAALLEKYNQDMQEIEFTIQQGKLYMLETKSGRRTPSAAVKIAVEMVKEGLITRATAVANLRAEDINDLVIFGIKKNEDMNPETIANFHTILEWADEFRDMGVRANIDTPEDAKLALRLGAEGIGLCRTEHMFFSEERIYDFIRMIIADNDEERNEALKVLKPYQKEDFKKIFTIMEDRPVTIRLLDPSLHNVLPHSEKDIRALSHKLDISEKKLAAKIILLHEENPELGRRGSRLAVTHPEIARMQTEAVIEAAWEVRQENSFEPDISIMVPFVSTAREFYYVKDLIDGAAQGTFKKIGAEIDYTVGTMIETPRAALLSGSIAERADFFSFGTNDLTELIYGLSRADTEELIEEYIEKDILDKNPFYSLDKTGVGSLIESAALSGRKIKPKLKIGLSGDHGSDPDSIEFCQSIGVDYFSCSTLRIPGTRLAAAQAHIRAYRDR</sequence>
<dbReference type="PANTHER" id="PTHR22931:SF9">
    <property type="entry name" value="PYRUVATE, PHOSPHATE DIKINASE 1, CHLOROPLASTIC"/>
    <property type="match status" value="1"/>
</dbReference>
<dbReference type="Gene3D" id="1.20.80.30">
    <property type="match status" value="1"/>
</dbReference>
<evidence type="ECO:0000313" key="8">
    <source>
        <dbReference type="Proteomes" id="UP000824091"/>
    </source>
</evidence>
<dbReference type="GO" id="GO:0046872">
    <property type="term" value="F:metal ion binding"/>
    <property type="evidence" value="ECO:0007669"/>
    <property type="project" value="UniProtKB-KW"/>
</dbReference>
<dbReference type="AlphaFoldDB" id="A0A9D1L7R8"/>
<feature type="binding site" evidence="3">
    <location>
        <position position="639"/>
    </location>
    <ligand>
        <name>substrate</name>
    </ligand>
</feature>
<dbReference type="Gene3D" id="1.10.189.10">
    <property type="entry name" value="Pyruvate Phosphate Dikinase, domain 2"/>
    <property type="match status" value="1"/>
</dbReference>
<evidence type="ECO:0000256" key="3">
    <source>
        <dbReference type="PIRSR" id="PIRSR000853-2"/>
    </source>
</evidence>
<comment type="cofactor">
    <cofactor evidence="4">
        <name>Mg(2+)</name>
        <dbReference type="ChEBI" id="CHEBI:18420"/>
    </cofactor>
</comment>
<feature type="binding site" evidence="3">
    <location>
        <position position="640"/>
    </location>
    <ligand>
        <name>substrate</name>
    </ligand>
</feature>
<accession>A0A9D1L7R8</accession>
<dbReference type="Pfam" id="PF02896">
    <property type="entry name" value="PEP-utilizers_C"/>
    <property type="match status" value="1"/>
</dbReference>
<protein>
    <recommendedName>
        <fullName evidence="1">Pyruvate, phosphate dikinase</fullName>
    </recommendedName>
    <alternativeName>
        <fullName evidence="2">Pyruvate, orthophosphate dikinase</fullName>
    </alternativeName>
</protein>
<feature type="binding site" evidence="4">
    <location>
        <position position="641"/>
    </location>
    <ligand>
        <name>Mg(2+)</name>
        <dbReference type="ChEBI" id="CHEBI:18420"/>
    </ligand>
</feature>
<feature type="binding site" evidence="3">
    <location>
        <position position="489"/>
    </location>
    <ligand>
        <name>substrate</name>
    </ligand>
</feature>
<feature type="binding site" evidence="3">
    <location>
        <position position="641"/>
    </location>
    <ligand>
        <name>substrate</name>
    </ligand>
</feature>
<dbReference type="Pfam" id="PF01326">
    <property type="entry name" value="PPDK_N"/>
    <property type="match status" value="2"/>
</dbReference>
<feature type="binding site" evidence="3">
    <location>
        <position position="433"/>
    </location>
    <ligand>
        <name>substrate</name>
    </ligand>
</feature>
<feature type="domain" description="Pyruvate phosphate dikinase AMP/ATP-binding" evidence="5">
    <location>
        <begin position="58"/>
        <end position="264"/>
    </location>
</feature>
<dbReference type="Gene3D" id="3.30.470.20">
    <property type="entry name" value="ATP-grasp fold, B domain"/>
    <property type="match status" value="1"/>
</dbReference>
<comment type="caution">
    <text evidence="7">The sequence shown here is derived from an EMBL/GenBank/DDBJ whole genome shotgun (WGS) entry which is preliminary data.</text>
</comment>
<dbReference type="InterPro" id="IPR015813">
    <property type="entry name" value="Pyrv/PenolPyrv_kinase-like_dom"/>
</dbReference>
<dbReference type="InterPro" id="IPR000121">
    <property type="entry name" value="PEP_util_C"/>
</dbReference>
<dbReference type="InterPro" id="IPR013815">
    <property type="entry name" value="ATP_grasp_subdomain_1"/>
</dbReference>
<dbReference type="SUPFAM" id="SSF51621">
    <property type="entry name" value="Phosphoenolpyruvate/pyruvate domain"/>
    <property type="match status" value="1"/>
</dbReference>
<evidence type="ECO:0000256" key="4">
    <source>
        <dbReference type="PIRSR" id="PIRSR000853-3"/>
    </source>
</evidence>
<gene>
    <name evidence="7" type="ORF">IAD16_07220</name>
</gene>
<proteinExistence type="predicted"/>
<reference evidence="7" key="1">
    <citation type="submission" date="2020-10" db="EMBL/GenBank/DDBJ databases">
        <authorList>
            <person name="Gilroy R."/>
        </authorList>
    </citation>
    <scope>NUCLEOTIDE SEQUENCE</scope>
    <source>
        <strain evidence="7">11300</strain>
    </source>
</reference>
<dbReference type="InterPro" id="IPR010121">
    <property type="entry name" value="Pyruvate_phosphate_dikinase"/>
</dbReference>
<dbReference type="Gene3D" id="3.30.1490.20">
    <property type="entry name" value="ATP-grasp fold, A domain"/>
    <property type="match status" value="1"/>
</dbReference>
<evidence type="ECO:0000256" key="2">
    <source>
        <dbReference type="ARBA" id="ARBA00032883"/>
    </source>
</evidence>
<dbReference type="GO" id="GO:0005524">
    <property type="term" value="F:ATP binding"/>
    <property type="evidence" value="ECO:0007669"/>
    <property type="project" value="InterPro"/>
</dbReference>
<feature type="domain" description="Pyruvate phosphate dikinase AMP/ATP-binding" evidence="5">
    <location>
        <begin position="17"/>
        <end position="54"/>
    </location>
</feature>
<keyword evidence="4" id="KW-0479">Metal-binding</keyword>
<evidence type="ECO:0000313" key="7">
    <source>
        <dbReference type="EMBL" id="HIU28149.1"/>
    </source>
</evidence>
<dbReference type="GO" id="GO:0016301">
    <property type="term" value="F:kinase activity"/>
    <property type="evidence" value="ECO:0007669"/>
    <property type="project" value="InterPro"/>
</dbReference>
<evidence type="ECO:0000256" key="1">
    <source>
        <dbReference type="ARBA" id="ARBA00020138"/>
    </source>
</evidence>
<evidence type="ECO:0000259" key="6">
    <source>
        <dbReference type="Pfam" id="PF02896"/>
    </source>
</evidence>